<reference evidence="1" key="1">
    <citation type="journal article" date="2021" name="Nat. Commun.">
        <title>Genetic determinants of endophytism in the Arabidopsis root mycobiome.</title>
        <authorList>
            <person name="Mesny F."/>
            <person name="Miyauchi S."/>
            <person name="Thiergart T."/>
            <person name="Pickel B."/>
            <person name="Atanasova L."/>
            <person name="Karlsson M."/>
            <person name="Huettel B."/>
            <person name="Barry K.W."/>
            <person name="Haridas S."/>
            <person name="Chen C."/>
            <person name="Bauer D."/>
            <person name="Andreopoulos W."/>
            <person name="Pangilinan J."/>
            <person name="LaButti K."/>
            <person name="Riley R."/>
            <person name="Lipzen A."/>
            <person name="Clum A."/>
            <person name="Drula E."/>
            <person name="Henrissat B."/>
            <person name="Kohler A."/>
            <person name="Grigoriev I.V."/>
            <person name="Martin F.M."/>
            <person name="Hacquard S."/>
        </authorList>
    </citation>
    <scope>NUCLEOTIDE SEQUENCE</scope>
    <source>
        <strain evidence="1">MPI-CAGE-CH-0235</strain>
    </source>
</reference>
<proteinExistence type="predicted"/>
<dbReference type="Proteomes" id="UP000813444">
    <property type="component" value="Unassembled WGS sequence"/>
</dbReference>
<comment type="caution">
    <text evidence="1">The sequence shown here is derived from an EMBL/GenBank/DDBJ whole genome shotgun (WGS) entry which is preliminary data.</text>
</comment>
<organism evidence="1 2">
    <name type="scientific">Stachybotrys elegans</name>
    <dbReference type="NCBI Taxonomy" id="80388"/>
    <lineage>
        <taxon>Eukaryota</taxon>
        <taxon>Fungi</taxon>
        <taxon>Dikarya</taxon>
        <taxon>Ascomycota</taxon>
        <taxon>Pezizomycotina</taxon>
        <taxon>Sordariomycetes</taxon>
        <taxon>Hypocreomycetidae</taxon>
        <taxon>Hypocreales</taxon>
        <taxon>Stachybotryaceae</taxon>
        <taxon>Stachybotrys</taxon>
    </lineage>
</organism>
<evidence type="ECO:0000313" key="1">
    <source>
        <dbReference type="EMBL" id="KAH7308937.1"/>
    </source>
</evidence>
<dbReference type="AlphaFoldDB" id="A0A8K0SLJ3"/>
<dbReference type="OrthoDB" id="5127037at2759"/>
<keyword evidence="2" id="KW-1185">Reference proteome</keyword>
<name>A0A8K0SLJ3_9HYPO</name>
<sequence>MFRSMSLPRLLQAIGPSTKFAPTPPVLTIGLRHTAIFSRGIGDASARPEKRRTYTNRNGEEIIFRNQYPPPGCTFVPSGNAFVTRQCRVLAKEAGEKIYACYTSRTTKKAASQYGLYVPNGISEKVRVLWNEKKAELEEKFSQKLNKAYPHMPAKDKNEVRERCSSTYSITFNKALIWQYVLHHYTDFESHRFWNPEDDDGMKKARDEAEKILSKWRGEDVGT</sequence>
<protein>
    <submittedName>
        <fullName evidence="1">Uncharacterized protein</fullName>
    </submittedName>
</protein>
<gene>
    <name evidence="1" type="ORF">B0I35DRAFT_441047</name>
</gene>
<accession>A0A8K0SLJ3</accession>
<evidence type="ECO:0000313" key="2">
    <source>
        <dbReference type="Proteomes" id="UP000813444"/>
    </source>
</evidence>
<dbReference type="EMBL" id="JAGPNK010000014">
    <property type="protein sequence ID" value="KAH7308937.1"/>
    <property type="molecule type" value="Genomic_DNA"/>
</dbReference>